<name>X1TBK3_9ZZZZ</name>
<accession>X1TBK3</accession>
<evidence type="ECO:0000313" key="1">
    <source>
        <dbReference type="EMBL" id="GAI88756.1"/>
    </source>
</evidence>
<protein>
    <submittedName>
        <fullName evidence="1">Uncharacterized protein</fullName>
    </submittedName>
</protein>
<dbReference type="AlphaFoldDB" id="X1TBK3"/>
<comment type="caution">
    <text evidence="1">The sequence shown here is derived from an EMBL/GenBank/DDBJ whole genome shotgun (WGS) entry which is preliminary data.</text>
</comment>
<reference evidence="1" key="1">
    <citation type="journal article" date="2014" name="Front. Microbiol.">
        <title>High frequency of phylogenetically diverse reductive dehalogenase-homologous genes in deep subseafloor sedimentary metagenomes.</title>
        <authorList>
            <person name="Kawai M."/>
            <person name="Futagami T."/>
            <person name="Toyoda A."/>
            <person name="Takaki Y."/>
            <person name="Nishi S."/>
            <person name="Hori S."/>
            <person name="Arai W."/>
            <person name="Tsubouchi T."/>
            <person name="Morono Y."/>
            <person name="Uchiyama I."/>
            <person name="Ito T."/>
            <person name="Fujiyama A."/>
            <person name="Inagaki F."/>
            <person name="Takami H."/>
        </authorList>
    </citation>
    <scope>NUCLEOTIDE SEQUENCE</scope>
    <source>
        <strain evidence="1">Expedition CK06-06</strain>
    </source>
</reference>
<proteinExistence type="predicted"/>
<feature type="non-terminal residue" evidence="1">
    <location>
        <position position="32"/>
    </location>
</feature>
<dbReference type="EMBL" id="BARW01024094">
    <property type="protein sequence ID" value="GAI88756.1"/>
    <property type="molecule type" value="Genomic_DNA"/>
</dbReference>
<sequence length="32" mass="3618">MDGLRSLADVEIDELDEFLPKLELDHDGFVSV</sequence>
<organism evidence="1">
    <name type="scientific">marine sediment metagenome</name>
    <dbReference type="NCBI Taxonomy" id="412755"/>
    <lineage>
        <taxon>unclassified sequences</taxon>
        <taxon>metagenomes</taxon>
        <taxon>ecological metagenomes</taxon>
    </lineage>
</organism>
<gene>
    <name evidence="1" type="ORF">S12H4_39799</name>
</gene>